<dbReference type="EMBL" id="HG994368">
    <property type="protein sequence ID" value="CAF1867130.1"/>
    <property type="molecule type" value="Genomic_DNA"/>
</dbReference>
<proteinExistence type="predicted"/>
<sequence>MTEYTKRPIKKIEYQKCKTKSSFYRSLVPGEKHKTR</sequence>
<accession>A0A816JQF6</accession>
<name>A0A816JQF6_BRANA</name>
<reference evidence="1" key="1">
    <citation type="submission" date="2021-01" db="EMBL/GenBank/DDBJ databases">
        <authorList>
            <consortium name="Genoscope - CEA"/>
            <person name="William W."/>
        </authorList>
    </citation>
    <scope>NUCLEOTIDE SEQUENCE</scope>
</reference>
<organism evidence="1">
    <name type="scientific">Brassica napus</name>
    <name type="common">Rape</name>
    <dbReference type="NCBI Taxonomy" id="3708"/>
    <lineage>
        <taxon>Eukaryota</taxon>
        <taxon>Viridiplantae</taxon>
        <taxon>Streptophyta</taxon>
        <taxon>Embryophyta</taxon>
        <taxon>Tracheophyta</taxon>
        <taxon>Spermatophyta</taxon>
        <taxon>Magnoliopsida</taxon>
        <taxon>eudicotyledons</taxon>
        <taxon>Gunneridae</taxon>
        <taxon>Pentapetalae</taxon>
        <taxon>rosids</taxon>
        <taxon>malvids</taxon>
        <taxon>Brassicales</taxon>
        <taxon>Brassicaceae</taxon>
        <taxon>Brassiceae</taxon>
        <taxon>Brassica</taxon>
    </lineage>
</organism>
<dbReference type="AlphaFoldDB" id="A0A816JQF6"/>
<protein>
    <submittedName>
        <fullName evidence="1">(rape) hypothetical protein</fullName>
    </submittedName>
</protein>
<evidence type="ECO:0000313" key="1">
    <source>
        <dbReference type="EMBL" id="CAF1867130.1"/>
    </source>
</evidence>
<dbReference type="Proteomes" id="UP001295469">
    <property type="component" value="Chromosome C04"/>
</dbReference>
<gene>
    <name evidence="1" type="ORF">DARMORV10_C04P63770.1</name>
</gene>